<dbReference type="PANTHER" id="PTHR44229">
    <property type="entry name" value="15-HYDROXYPROSTAGLANDIN DEHYDROGENASE [NAD(+)]"/>
    <property type="match status" value="1"/>
</dbReference>
<dbReference type="InterPro" id="IPR002347">
    <property type="entry name" value="SDR_fam"/>
</dbReference>
<protein>
    <submittedName>
        <fullName evidence="4 5">Putative alcohol dehydrogenase</fullName>
    </submittedName>
</protein>
<dbReference type="InterPro" id="IPR036291">
    <property type="entry name" value="NAD(P)-bd_dom_sf"/>
</dbReference>
<reference evidence="6" key="2">
    <citation type="submission" date="2015-04" db="EMBL/GenBank/DDBJ databases">
        <authorList>
            <person name="Wilson R.K."/>
            <person name="Warren W."/>
            <person name="Dotson E."/>
            <person name="Oliveira P.L."/>
        </authorList>
    </citation>
    <scope>NUCLEOTIDE SEQUENCE</scope>
</reference>
<dbReference type="PROSITE" id="PS00061">
    <property type="entry name" value="ADH_SHORT"/>
    <property type="match status" value="1"/>
</dbReference>
<evidence type="ECO:0000256" key="2">
    <source>
        <dbReference type="ARBA" id="ARBA00023002"/>
    </source>
</evidence>
<evidence type="ECO:0000313" key="4">
    <source>
        <dbReference type="EMBL" id="JAA76346.1"/>
    </source>
</evidence>
<dbReference type="GO" id="GO:0016616">
    <property type="term" value="F:oxidoreductase activity, acting on the CH-OH group of donors, NAD or NADP as acceptor"/>
    <property type="evidence" value="ECO:0007669"/>
    <property type="project" value="TreeGrafter"/>
</dbReference>
<evidence type="ECO:0000313" key="5">
    <source>
        <dbReference type="EnsemblMetazoa" id="RPRC004473-PA"/>
    </source>
</evidence>
<dbReference type="InParanoid" id="R4FNT5"/>
<keyword evidence="6" id="KW-1185">Reference proteome</keyword>
<name>R4FNT5_RHOPR</name>
<sequence>MEPCNKVSIVIGGTTGIGLAIANELLLNNVKHVIVTGQSSCEGKAAVKELNRKYGERATFVKLDQKNFQQYEGVFKQSIEHGGPDIVVNSEEIIRDKIWDYEIDINMKGPIQGTLLAIKYMGPNKPHGGVVVNLASIFGMDGFSYLPVYAGTKAGIIGFCRSVGDCTVYQDTKVRVVALCPGITVTNELDKIKENQVNKRWGIKASSAIDDMPKQQPDHVARAVLYVIRNGPSASVWIVEGAQILKTFIPNRKDISETIACLD</sequence>
<evidence type="ECO:0000313" key="6">
    <source>
        <dbReference type="Proteomes" id="UP000015103"/>
    </source>
</evidence>
<proteinExistence type="evidence at transcript level"/>
<dbReference type="OMA" id="ETIACLD"/>
<keyword evidence="2" id="KW-0560">Oxidoreductase</keyword>
<evidence type="ECO:0000256" key="3">
    <source>
        <dbReference type="RuleBase" id="RU000363"/>
    </source>
</evidence>
<comment type="similarity">
    <text evidence="1 3">Belongs to the short-chain dehydrogenases/reductases (SDR) family.</text>
</comment>
<dbReference type="AlphaFoldDB" id="R4FNT5"/>
<reference evidence="4" key="1">
    <citation type="submission" date="2013-04" db="EMBL/GenBank/DDBJ databases">
        <title>An insight into the transcriptome of the digestive tract of the blood sucking bug, Rhodnius prolixus.</title>
        <authorList>
            <person name="Ribeiro J.M.C."/>
            <person name="Genta F.A."/>
            <person name="Sorgine M.H.F."/>
            <person name="Paiva-Silva G.O."/>
            <person name="Majerowicz D."/>
            <person name="Medeiros M."/>
            <person name="Koerich L."/>
            <person name="Terra W.R."/>
            <person name="Ferreira C."/>
            <person name="Pimentel A.C."/>
            <person name="Bisch P.M."/>
            <person name="Diniz M.M.P."/>
            <person name="Nascimento R."/>
            <person name="Salmon D."/>
            <person name="Silber A.M."/>
            <person name="Alves M."/>
            <person name="Oliveira M.F."/>
            <person name="Gondim K.C."/>
            <person name="Silva Neto M.A.C."/>
            <person name="Atella G.C."/>
            <person name="Araujo H."/>
            <person name="Dias F.S."/>
            <person name="Polycarpo C.R."/>
            <person name="Fampa P."/>
            <person name="Melo A.C."/>
            <person name="Tanaka A.S."/>
            <person name="Balczun C."/>
            <person name="Oliveira J.H.M."/>
            <person name="Goncalves R."/>
            <person name="Lazoski C."/>
            <person name="Pereira M.A."/>
            <person name="Rivera-Pomar R."/>
            <person name="Diambra L."/>
            <person name="Schaub G.A."/>
            <person name="Garcia E.S."/>
            <person name="Azambuja P."/>
            <person name="Braz G.R.C."/>
            <person name="Oliveira P.L."/>
        </authorList>
    </citation>
    <scope>NUCLEOTIDE SEQUENCE</scope>
</reference>
<dbReference type="EMBL" id="GAHY01001164">
    <property type="protein sequence ID" value="JAA76346.1"/>
    <property type="molecule type" value="mRNA"/>
</dbReference>
<dbReference type="PANTHER" id="PTHR44229:SF8">
    <property type="entry name" value="ALCOHOL DEHYDROGENASE-RELATED"/>
    <property type="match status" value="1"/>
</dbReference>
<dbReference type="STRING" id="13249.R4FNT5"/>
<dbReference type="PRINTS" id="PR00080">
    <property type="entry name" value="SDRFAMILY"/>
</dbReference>
<accession>R4FNT5</accession>
<dbReference type="InterPro" id="IPR020904">
    <property type="entry name" value="Sc_DH/Rdtase_CS"/>
</dbReference>
<dbReference type="SUPFAM" id="SSF51735">
    <property type="entry name" value="NAD(P)-binding Rossmann-fold domains"/>
    <property type="match status" value="1"/>
</dbReference>
<reference evidence="5" key="3">
    <citation type="submission" date="2015-05" db="UniProtKB">
        <authorList>
            <consortium name="EnsemblMetazoa"/>
        </authorList>
    </citation>
    <scope>IDENTIFICATION</scope>
</reference>
<dbReference type="EMBL" id="ACPB03022183">
    <property type="status" value="NOT_ANNOTATED_CDS"/>
    <property type="molecule type" value="Genomic_DNA"/>
</dbReference>
<dbReference type="Pfam" id="PF00106">
    <property type="entry name" value="adh_short"/>
    <property type="match status" value="1"/>
</dbReference>
<dbReference type="HOGENOM" id="CLU_010194_2_16_1"/>
<dbReference type="RefSeq" id="XP_073987037.1">
    <property type="nucleotide sequence ID" value="XM_074130936.1"/>
</dbReference>
<dbReference type="GO" id="GO:0005737">
    <property type="term" value="C:cytoplasm"/>
    <property type="evidence" value="ECO:0007669"/>
    <property type="project" value="TreeGrafter"/>
</dbReference>
<dbReference type="GeneID" id="141455680"/>
<dbReference type="VEuPathDB" id="VectorBase:RPRC004473"/>
<evidence type="ECO:0000256" key="1">
    <source>
        <dbReference type="ARBA" id="ARBA00006484"/>
    </source>
</evidence>
<dbReference type="Proteomes" id="UP000015103">
    <property type="component" value="Unassembled WGS sequence"/>
</dbReference>
<dbReference type="PRINTS" id="PR00081">
    <property type="entry name" value="GDHRDH"/>
</dbReference>
<organism evidence="4">
    <name type="scientific">Rhodnius prolixus</name>
    <name type="common">Triatomid bug</name>
    <dbReference type="NCBI Taxonomy" id="13249"/>
    <lineage>
        <taxon>Eukaryota</taxon>
        <taxon>Metazoa</taxon>
        <taxon>Ecdysozoa</taxon>
        <taxon>Arthropoda</taxon>
        <taxon>Hexapoda</taxon>
        <taxon>Insecta</taxon>
        <taxon>Pterygota</taxon>
        <taxon>Neoptera</taxon>
        <taxon>Paraneoptera</taxon>
        <taxon>Hemiptera</taxon>
        <taxon>Heteroptera</taxon>
        <taxon>Panheteroptera</taxon>
        <taxon>Cimicomorpha</taxon>
        <taxon>Reduviidae</taxon>
        <taxon>Triatominae</taxon>
        <taxon>Rhodnius</taxon>
    </lineage>
</organism>
<dbReference type="Gene3D" id="3.40.50.720">
    <property type="entry name" value="NAD(P)-binding Rossmann-like Domain"/>
    <property type="match status" value="1"/>
</dbReference>
<dbReference type="EnsemblMetazoa" id="RPRC004473-RA">
    <property type="protein sequence ID" value="RPRC004473-PA"/>
    <property type="gene ID" value="RPRC004473"/>
</dbReference>
<dbReference type="eggNOG" id="KOG4169">
    <property type="taxonomic scope" value="Eukaryota"/>
</dbReference>